<dbReference type="Pfam" id="PF03259">
    <property type="entry name" value="Robl_LC7"/>
    <property type="match status" value="1"/>
</dbReference>
<dbReference type="RefSeq" id="WP_062717710.1">
    <property type="nucleotide sequence ID" value="NZ_KQ948926.1"/>
</dbReference>
<protein>
    <recommendedName>
        <fullName evidence="1">Roadblock/LAMTOR2 domain-containing protein</fullName>
    </recommendedName>
</protein>
<dbReference type="STRING" id="661399.AQJ67_09840"/>
<accession>A0A101U6D7</accession>
<dbReference type="PANTHER" id="PTHR36222:SF1">
    <property type="entry name" value="SERINE PROTEASE INHIBITOR RV3364C"/>
    <property type="match status" value="1"/>
</dbReference>
<dbReference type="SUPFAM" id="SSF103196">
    <property type="entry name" value="Roadblock/LC7 domain"/>
    <property type="match status" value="1"/>
</dbReference>
<evidence type="ECO:0000313" key="3">
    <source>
        <dbReference type="Proteomes" id="UP000053429"/>
    </source>
</evidence>
<organism evidence="2 3">
    <name type="scientific">Streptomyces caeruleatus</name>
    <dbReference type="NCBI Taxonomy" id="661399"/>
    <lineage>
        <taxon>Bacteria</taxon>
        <taxon>Bacillati</taxon>
        <taxon>Actinomycetota</taxon>
        <taxon>Actinomycetes</taxon>
        <taxon>Kitasatosporales</taxon>
        <taxon>Streptomycetaceae</taxon>
        <taxon>Streptomyces</taxon>
    </lineage>
</organism>
<evidence type="ECO:0000313" key="2">
    <source>
        <dbReference type="EMBL" id="KUO04801.1"/>
    </source>
</evidence>
<dbReference type="SMART" id="SM00960">
    <property type="entry name" value="Robl_LC7"/>
    <property type="match status" value="1"/>
</dbReference>
<feature type="domain" description="Roadblock/LAMTOR2" evidence="1">
    <location>
        <begin position="22"/>
        <end position="130"/>
    </location>
</feature>
<dbReference type="EMBL" id="LMWY01000010">
    <property type="protein sequence ID" value="KUO04801.1"/>
    <property type="molecule type" value="Genomic_DNA"/>
</dbReference>
<dbReference type="PANTHER" id="PTHR36222">
    <property type="entry name" value="SERINE PROTEASE INHIBITOR RV3364C"/>
    <property type="match status" value="1"/>
</dbReference>
<dbReference type="Gene3D" id="3.30.450.30">
    <property type="entry name" value="Dynein light chain 2a, cytoplasmic"/>
    <property type="match status" value="1"/>
</dbReference>
<comment type="caution">
    <text evidence="2">The sequence shown here is derived from an EMBL/GenBank/DDBJ whole genome shotgun (WGS) entry which is preliminary data.</text>
</comment>
<proteinExistence type="predicted"/>
<dbReference type="InterPro" id="IPR004942">
    <property type="entry name" value="Roadblock/LAMTOR2_dom"/>
</dbReference>
<keyword evidence="3" id="KW-1185">Reference proteome</keyword>
<sequence length="169" mass="17712">MTHDVNAAAPVISPEEVKGEMTRLIDEFVEDTPGVTHALLASRDGLTQVVPSNMLSTKSDADWADELAAAASGLAALAKGVKGRPEGEQRPVQQVLIERDDALFLLTEAGVGSAFTENGKSVATVLLVLTRTDANVGTVAYAVGRLVQRFSPFMTTPVRAHDGQGDGVA</sequence>
<dbReference type="OrthoDB" id="4272914at2"/>
<reference evidence="2 3" key="1">
    <citation type="submission" date="2015-10" db="EMBL/GenBank/DDBJ databases">
        <title>Draft genome sequence of Streptomyces caeruleatus NRRL B-24802, type strain for the species Streptomyces caeruleatus.</title>
        <authorList>
            <person name="Ruckert C."/>
            <person name="Winkler A."/>
            <person name="Kalinowski J."/>
            <person name="Kampfer P."/>
            <person name="Glaeser S."/>
        </authorList>
    </citation>
    <scope>NUCLEOTIDE SEQUENCE [LARGE SCALE GENOMIC DNA]</scope>
    <source>
        <strain evidence="2 3">NRRL B-24802</strain>
    </source>
</reference>
<gene>
    <name evidence="2" type="ORF">AQJ67_09840</name>
</gene>
<dbReference type="Proteomes" id="UP000053429">
    <property type="component" value="Unassembled WGS sequence"/>
</dbReference>
<name>A0A101U6D7_9ACTN</name>
<dbReference type="AlphaFoldDB" id="A0A101U6D7"/>
<dbReference type="InterPro" id="IPR053141">
    <property type="entry name" value="Mycobact_SerProt_Inhib_Rv3364c"/>
</dbReference>
<evidence type="ECO:0000259" key="1">
    <source>
        <dbReference type="SMART" id="SM00960"/>
    </source>
</evidence>